<dbReference type="InterPro" id="IPR006530">
    <property type="entry name" value="YD"/>
</dbReference>
<feature type="domain" description="Teneurin-like YD-shell" evidence="4">
    <location>
        <begin position="2267"/>
        <end position="2465"/>
    </location>
</feature>
<dbReference type="PANTHER" id="PTHR32305:SF17">
    <property type="entry name" value="TRNA NUCLEASE WAPA"/>
    <property type="match status" value="1"/>
</dbReference>
<dbReference type="Pfam" id="PF25023">
    <property type="entry name" value="TEN_YD-shell"/>
    <property type="match status" value="2"/>
</dbReference>
<dbReference type="InterPro" id="IPR031325">
    <property type="entry name" value="RHS_repeat"/>
</dbReference>
<name>A0A941IV48_9ACTN</name>
<feature type="region of interest" description="Disordered" evidence="2">
    <location>
        <begin position="2663"/>
        <end position="2697"/>
    </location>
</feature>
<feature type="region of interest" description="Disordered" evidence="2">
    <location>
        <begin position="65"/>
        <end position="119"/>
    </location>
</feature>
<dbReference type="SUPFAM" id="SSF49899">
    <property type="entry name" value="Concanavalin A-like lectins/glucanases"/>
    <property type="match status" value="2"/>
</dbReference>
<dbReference type="NCBIfam" id="TIGR01643">
    <property type="entry name" value="YD_repeat_2x"/>
    <property type="match status" value="6"/>
</dbReference>
<feature type="region of interest" description="Disordered" evidence="2">
    <location>
        <begin position="3452"/>
        <end position="3549"/>
    </location>
</feature>
<feature type="compositionally biased region" description="Basic residues" evidence="2">
    <location>
        <begin position="3537"/>
        <end position="3549"/>
    </location>
</feature>
<dbReference type="Pfam" id="PF05593">
    <property type="entry name" value="RHS_repeat"/>
    <property type="match status" value="1"/>
</dbReference>
<feature type="compositionally biased region" description="Polar residues" evidence="2">
    <location>
        <begin position="2085"/>
        <end position="2095"/>
    </location>
</feature>
<dbReference type="InterPro" id="IPR045351">
    <property type="entry name" value="DUF6531"/>
</dbReference>
<feature type="domain" description="Teneurin-like YD-shell" evidence="4">
    <location>
        <begin position="2828"/>
        <end position="3079"/>
    </location>
</feature>
<keyword evidence="6" id="KW-1185">Reference proteome</keyword>
<evidence type="ECO:0000256" key="2">
    <source>
        <dbReference type="SAM" id="MobiDB-lite"/>
    </source>
</evidence>
<feature type="compositionally biased region" description="Low complexity" evidence="2">
    <location>
        <begin position="3314"/>
        <end position="3329"/>
    </location>
</feature>
<feature type="domain" description="DUF6531" evidence="3">
    <location>
        <begin position="682"/>
        <end position="758"/>
    </location>
</feature>
<proteinExistence type="predicted"/>
<feature type="region of interest" description="Disordered" evidence="2">
    <location>
        <begin position="2182"/>
        <end position="2219"/>
    </location>
</feature>
<sequence>MLSKSRERRIWSRQARRIVASLTFALMVVAIGTQSATAAQLTPGRLPLGGVERLVKDLFAPAPAPAPRQEYGHGVAPGGTKAHAGSGRAPGVGIGQQPAEAAETQRVHPARSGSIRRGFDPATSTFLAAKSSAKTSWWRNADGTETEKLSAAAVNYRTAAGTWAPIDTSLLENGAAGWQQKANSFGLMLAADSGQAANAPRYTPGARASTGSATNSPAELVALSFGAGEAFGWNLSGAADVTGSVTGSVATYRAILPETDLTLISENWGVKEELTLASAAAAHTWTFPLAVTGLRLGRTQAGRWQLTNTSGAVVAVLPAPFANDAAGARTQAVTYTLSTVAGVQRLTMTLDAAWLASSARKFPVTVDPTLSNPGTETSAYISAANPSWNSNTGTSTVAADPGHLGVGYTTSPSQDIQRAYINYPSGLEQTGYHITAASLTMFMTSGSTAGTDPFSVYSSAYPWSPTTLDAGNAPGSYISELGTYGGGVVNTGPCNGAGGNWIGTTLNAAALSQFAVGTYKWNGVFLIAGSESNTAYYRMFDSADVAACSPYLSLTYTPDVAPTLSTMSPASATAVSTLTPEFTASGTDADAWPDASVQYEFYVYSANGTPLAHSQLQSSGAWSVPAHTLRWSNTYQWGVCVWDGYECEDPGSQIPTNWFATTAPGPMLGQAMSQSTDGHGFDAESGDYTASATDADVAGVGPSLAVVRDYNSLNDSHTGAFGAGWSSLLDAQVTEGLSPSGALGTAEVTYPDGSLVVFGLNADGSYSPPQGRYATLTPITSSGTVVGYTLSDKDGTSYTFGHVITAGTLNQGSKSVPGRFGLTAVTDHEGVALQVTWQQVSLSRQIEDSGATITVTGTFTEVGTIANAVTGRLLSFNWVWPNIKSGEGIPADEGSSQPHVASVLTNDATANTPSTAQLWTYGYSADRLATVCAPSATASAQASSTCATYTYQDGSVYRQAVLDSGAYQFWPMSDTAGGNTVGTSLVAANIGAGVAAYQSLSPDSSTTSPVGPMTAIGSGETGAAFNGTDSYMTLPSGMVLNSTYISAGLWFKTTKSGPLLCEQNIAITGTSTQQACPLYIGTDGKLRAEWYIGSTNPITTSSAVNDGTWHFALLSGEGTSQTLYLDGAPVGTLSGTINNLAMQYEYVGAGYNGANWPATPSAQGNWFFTGSIADLAVYRDGVPATEVASLYSAATTPAQELTQVNRPDAQAAGTQTTEQPAAVIKYDTVTGRVKQVTDANGGTYLVSAPAVTGSGQVFREAVLADAPSSYYRLEDTSGSYPADEVNADAWTNPPIAAAYNNVGLGADPSPFNLQPDADGTTAAKFTASQGSYIQLPQNAGTTVPQSIGMWFLTSTAGPLYCMQNTGAGTTPGFADCPLYVGANGRLYGGWYMGSTGYVESAQPVDDGKWHYVVLSAAATSQSMYLDGSLVGSETGTFNNEGQANSFIGYGYASGAWPETTVRGGYWNFTGDVSDVALFPSALSQDQVSTLWQAYHNAVGSISPLETVTVTDPANTLTGSSGTETYAFDPLHDGRQVSYTDPEGDRTTYGYDINGFASTTVDANGDETITGRDARGNAVSTTTCQNQAANACQTSYAAFYWSAHSEPANTADVDADLVVTSSDARSSSPSDTTYRTTYGYDASGNATTVTPPASPSTTSVYTNATMTFPACVPGSPGTLSTTQHAPAGLLASTTKNTGAAPLPVTSYFYYPNGDSCETVNADGLETLYSYDGLGRVLAKTVTGSANVPAPLVQYGASLTTDYAYDGDGRVVQSVAPATTDRVTGVTHTAVTTDAYDADGNLLSSTVADSTGGDYSRTTTYTYNGDDQKVGETSPDGNPSSSTTAGVTTTIPADTTQNHTTTYTYDAFGNVETQTDPQGRATRYLYDANDRAAVTEELNTNPDGTVSTTGAWLTLDRRWYDPAGRLAEESDGDYNAASPAADANASYATCYLYYDDDETYAVIRIATDQSTICPGTASAAAADQAAGKAMITTLNWYDNAGDLTQTVSDDETVTDFTYDAAGRQITTTLDPATPSSPTAVVTTGLDRINTLAYGADGYVSESKTAGPGASGTVVEDETYTYSPMGEQLTQSVADGSSTLTTTTTRDERGLPTSQTSPNGASGDAAASTTYFIYDEAGRLVATQSPKITSTTFDVATMSPTEVSAYAITTTGYDTFGDEVEYEGADSPNAGLAGTKNATADSTVSSYDADGNRTSATEPEYTAPGATSATLAESVTKYDGADEPIETVDPVAYDSYLASGSTAFTAGLVSQVAYDQFGKASSSTSTDYTAGTTASASYTYDRAGRELAVTDPLGVQAQQTYDFLGRVATSTRIERDPTDGQSVGVAYTTDYTYGAGGWLSEVQSPDAVLGAHAGATAADGGGTTETYAYDVLGEKIAVTEGTGAAASTTGYTYDAAGRVVKTTKPDGSYTTSAYDEAGRQIGTAAYDKLGTEQTWTQDVYDDDGNLICAEGPLPGTSVAALPGPPSATGSAAVTPANYTSTCVANSSYAFTQYQYDPTGLLTAEIQPVNSTPADSVGDAYGYDAVGNETAFADGDSVDPGNGEGKIGDVGHTDYTTYNAWQLPETAVEPAASSNTYTSAADRETTKAYTADGQIATVTEPGGVTQTDGYDGYGDLTTESGTGAGAPTATRSFSYDLDGRVTSAATSNTLTASSSPSASSTATTGTAGPGTNATAETFGYDDRGDLTSVTGSAGTSDLAYNGDSLEVSASNGTGATTQTTGYTYDTADRLSTLADPTTGTTLTYGYNPASDTGTITYGTGGDVRTLHYNAVGEPTSDTLATSSGTTVAALTYGWDATGDLTGKTDSSGTANTYTYDQAARLTSWSTPTTSTAYSYDADSNRTCITTTSVATGKATSAETLTYDARDEVTGVTDSVNTSSSAYTYTAQGTVSQIATVSSTGATSTSSLASDAYGQQVSAGTAGYTYDALGRLLGETAGTTGSTTLQYSGTGNDVSYDGANSYSRDPNGDLIGTADAATGTSALLWTDAHTDVVGAFTASGGSLAGTETYNPLGEVLTDTGATTGVTLGYQSEYTDSATGHVNMAARWYNPSTGQFLAADTAANSAAPDTANANPFAYGDDNPLVNTDPTGHWSLGGFISDLFNFNVAKVEAGVTLHGLKEFGIGVGDGLQSWFEATEHPTPETHKNLISGIKHDLKAAGNSLMNFSQSKNPIDLGKGVIDLIDIVVPVKQTYKALKATYQDLKSGNLTKAGSDFFNLALGTAAVATAALPIVKIVLPPDMLATSALDTVDSSAVVDGPAPAADTVPVDDADPVAASALADTALENAAQSAGAGVGEGADAGSSAGATDANGDLPAPKDDGDPADPAPSSSLKNKFVNAVKNAVQCVTHSFTGETGVLMADGTSKPIDQLHVGDLVANSAAGKPGLQTHKVDAVIVTHTDHDYVAVTVKPVTKPGSVRAASKLTKTLAATAMAATAAMAPATAPPPAPRTRVRSHVRSRARNHHHHIHPPLLRRVPRRLHPGAEPQARRPPAKPRRPRPDHRHPALSRGRHHLRPDHRCPAHVLRRSRVHTGSRP</sequence>
<feature type="compositionally biased region" description="Polar residues" evidence="2">
    <location>
        <begin position="1814"/>
        <end position="1823"/>
    </location>
</feature>
<feature type="compositionally biased region" description="Polar residues" evidence="2">
    <location>
        <begin position="2193"/>
        <end position="2214"/>
    </location>
</feature>
<evidence type="ECO:0000313" key="6">
    <source>
        <dbReference type="Proteomes" id="UP000675781"/>
    </source>
</evidence>
<feature type="compositionally biased region" description="Basic residues" evidence="2">
    <location>
        <begin position="3504"/>
        <end position="3529"/>
    </location>
</feature>
<comment type="caution">
    <text evidence="5">The sequence shown here is derived from an EMBL/GenBank/DDBJ whole genome shotgun (WGS) entry which is preliminary data.</text>
</comment>
<feature type="region of interest" description="Disordered" evidence="2">
    <location>
        <begin position="1806"/>
        <end position="1855"/>
    </location>
</feature>
<evidence type="ECO:0000259" key="4">
    <source>
        <dbReference type="Pfam" id="PF25023"/>
    </source>
</evidence>
<dbReference type="CDD" id="cd00110">
    <property type="entry name" value="LamG"/>
    <property type="match status" value="1"/>
</dbReference>
<dbReference type="Gene3D" id="2.60.120.200">
    <property type="match status" value="2"/>
</dbReference>
<reference evidence="5" key="1">
    <citation type="submission" date="2021-04" db="EMBL/GenBank/DDBJ databases">
        <title>Genome based classification of Actinospica acidithermotolerans sp. nov., an actinobacterium isolated from an Indonesian hot spring.</title>
        <authorList>
            <person name="Kusuma A.B."/>
            <person name="Putra K.E."/>
            <person name="Nafisah S."/>
            <person name="Loh J."/>
            <person name="Nouioui I."/>
            <person name="Goodfellow M."/>
        </authorList>
    </citation>
    <scope>NUCLEOTIDE SEQUENCE</scope>
    <source>
        <strain evidence="5">CSCA 57</strain>
    </source>
</reference>
<dbReference type="Pfam" id="PF13385">
    <property type="entry name" value="Laminin_G_3"/>
    <property type="match status" value="2"/>
</dbReference>
<dbReference type="Pfam" id="PF20148">
    <property type="entry name" value="DUF6531"/>
    <property type="match status" value="1"/>
</dbReference>
<feature type="region of interest" description="Disordered" evidence="2">
    <location>
        <begin position="2084"/>
        <end position="2122"/>
    </location>
</feature>
<dbReference type="Gene3D" id="2.180.10.10">
    <property type="entry name" value="RHS repeat-associated core"/>
    <property type="match status" value="5"/>
</dbReference>
<dbReference type="NCBIfam" id="TIGR03696">
    <property type="entry name" value="Rhs_assc_core"/>
    <property type="match status" value="1"/>
</dbReference>
<accession>A0A941IV48</accession>
<evidence type="ECO:0000256" key="1">
    <source>
        <dbReference type="ARBA" id="ARBA00022737"/>
    </source>
</evidence>
<feature type="compositionally biased region" description="Low complexity" evidence="2">
    <location>
        <begin position="2663"/>
        <end position="2691"/>
    </location>
</feature>
<dbReference type="InterPro" id="IPR056823">
    <property type="entry name" value="TEN-like_YD-shell"/>
</dbReference>
<gene>
    <name evidence="5" type="ORF">KDL01_24400</name>
</gene>
<dbReference type="Proteomes" id="UP000675781">
    <property type="component" value="Unassembled WGS sequence"/>
</dbReference>
<keyword evidence="1" id="KW-0677">Repeat</keyword>
<dbReference type="InterPro" id="IPR050708">
    <property type="entry name" value="T6SS_VgrG/RHS"/>
</dbReference>
<dbReference type="Gene3D" id="2.170.16.10">
    <property type="entry name" value="Hedgehog/Intein (Hint) domain"/>
    <property type="match status" value="1"/>
</dbReference>
<feature type="region of interest" description="Disordered" evidence="2">
    <location>
        <begin position="2607"/>
        <end position="2648"/>
    </location>
</feature>
<feature type="compositionally biased region" description="Polar residues" evidence="2">
    <location>
        <begin position="1833"/>
        <end position="1852"/>
    </location>
</feature>
<dbReference type="InterPro" id="IPR001791">
    <property type="entry name" value="Laminin_G"/>
</dbReference>
<evidence type="ECO:0000259" key="3">
    <source>
        <dbReference type="Pfam" id="PF20148"/>
    </source>
</evidence>
<protein>
    <submittedName>
        <fullName evidence="5">Uncharacterized protein</fullName>
    </submittedName>
</protein>
<feature type="compositionally biased region" description="Basic residues" evidence="2">
    <location>
        <begin position="3464"/>
        <end position="3482"/>
    </location>
</feature>
<evidence type="ECO:0000313" key="5">
    <source>
        <dbReference type="EMBL" id="MBR7836441.1"/>
    </source>
</evidence>
<dbReference type="InterPro" id="IPR022385">
    <property type="entry name" value="Rhs_assc_core"/>
</dbReference>
<dbReference type="PANTHER" id="PTHR32305">
    <property type="match status" value="1"/>
</dbReference>
<organism evidence="5 6">
    <name type="scientific">Actinospica durhamensis</name>
    <dbReference type="NCBI Taxonomy" id="1508375"/>
    <lineage>
        <taxon>Bacteria</taxon>
        <taxon>Bacillati</taxon>
        <taxon>Actinomycetota</taxon>
        <taxon>Actinomycetes</taxon>
        <taxon>Catenulisporales</taxon>
        <taxon>Actinospicaceae</taxon>
        <taxon>Actinospica</taxon>
    </lineage>
</organism>
<dbReference type="EMBL" id="JAGSOG010000142">
    <property type="protein sequence ID" value="MBR7836441.1"/>
    <property type="molecule type" value="Genomic_DNA"/>
</dbReference>
<dbReference type="InterPro" id="IPR013320">
    <property type="entry name" value="ConA-like_dom_sf"/>
</dbReference>
<feature type="region of interest" description="Disordered" evidence="2">
    <location>
        <begin position="3304"/>
        <end position="3346"/>
    </location>
</feature>